<dbReference type="GO" id="GO:0004888">
    <property type="term" value="F:transmembrane signaling receptor activity"/>
    <property type="evidence" value="ECO:0007669"/>
    <property type="project" value="InterPro"/>
</dbReference>
<dbReference type="CDD" id="cd12913">
    <property type="entry name" value="PDC1_MCP_like"/>
    <property type="match status" value="1"/>
</dbReference>
<dbReference type="CDD" id="cd11386">
    <property type="entry name" value="MCP_signal"/>
    <property type="match status" value="1"/>
</dbReference>
<comment type="similarity">
    <text evidence="8">Belongs to the methyl-accepting chemotaxis (MCP) protein family.</text>
</comment>
<dbReference type="SUPFAM" id="SSF58104">
    <property type="entry name" value="Methyl-accepting chemotaxis protein (MCP) signaling domain"/>
    <property type="match status" value="1"/>
</dbReference>
<dbReference type="RefSeq" id="WP_212976596.1">
    <property type="nucleotide sequence ID" value="NZ_AP025343.1"/>
</dbReference>
<evidence type="ECO:0000256" key="4">
    <source>
        <dbReference type="ARBA" id="ARBA00022692"/>
    </source>
</evidence>
<dbReference type="SUPFAM" id="SSF103190">
    <property type="entry name" value="Sensory domain-like"/>
    <property type="match status" value="1"/>
</dbReference>
<dbReference type="GO" id="GO:0005886">
    <property type="term" value="C:plasma membrane"/>
    <property type="evidence" value="ECO:0007669"/>
    <property type="project" value="UniProtKB-SubCell"/>
</dbReference>
<feature type="domain" description="Methyl-accepting transducer" evidence="10">
    <location>
        <begin position="398"/>
        <end position="634"/>
    </location>
</feature>
<dbReference type="CDD" id="cd06225">
    <property type="entry name" value="HAMP"/>
    <property type="match status" value="1"/>
</dbReference>
<reference evidence="12 13" key="1">
    <citation type="submission" date="2021-03" db="EMBL/GenBank/DDBJ databases">
        <title>Antimicrobial resistance genes in bacteria isolated from Japanese honey, and their potential for conferring macrolide and lincosamide resistance in the American foulbrood pathogen Paenibacillus larvae.</title>
        <authorList>
            <person name="Okamoto M."/>
            <person name="Kumagai M."/>
            <person name="Kanamori H."/>
            <person name="Takamatsu D."/>
        </authorList>
    </citation>
    <scope>NUCLEOTIDE SEQUENCE [LARGE SCALE GENOMIC DNA]</scope>
    <source>
        <strain evidence="12 13">J34TS1</strain>
    </source>
</reference>
<keyword evidence="5" id="KW-1133">Transmembrane helix</keyword>
<dbReference type="InterPro" id="IPR003660">
    <property type="entry name" value="HAMP_dom"/>
</dbReference>
<dbReference type="Gene3D" id="1.10.8.500">
    <property type="entry name" value="HAMP domain in histidine kinase"/>
    <property type="match status" value="1"/>
</dbReference>
<dbReference type="PRINTS" id="PR00260">
    <property type="entry name" value="CHEMTRNSDUCR"/>
</dbReference>
<dbReference type="CDD" id="cd12912">
    <property type="entry name" value="PDC2_MCP_like"/>
    <property type="match status" value="1"/>
</dbReference>
<dbReference type="Pfam" id="PF00672">
    <property type="entry name" value="HAMP"/>
    <property type="match status" value="1"/>
</dbReference>
<dbReference type="AlphaFoldDB" id="A0A919Y779"/>
<proteinExistence type="inferred from homology"/>
<keyword evidence="13" id="KW-1185">Reference proteome</keyword>
<dbReference type="Proteomes" id="UP000682811">
    <property type="component" value="Unassembled WGS sequence"/>
</dbReference>
<dbReference type="InterPro" id="IPR029151">
    <property type="entry name" value="Sensor-like_sf"/>
</dbReference>
<dbReference type="InterPro" id="IPR004089">
    <property type="entry name" value="MCPsignal_dom"/>
</dbReference>
<name>A0A919Y779_9BACL</name>
<dbReference type="GO" id="GO:0006935">
    <property type="term" value="P:chemotaxis"/>
    <property type="evidence" value="ECO:0007669"/>
    <property type="project" value="UniProtKB-KW"/>
</dbReference>
<keyword evidence="2" id="KW-1003">Cell membrane</keyword>
<comment type="subcellular location">
    <subcellularLocation>
        <location evidence="1">Cell membrane</location>
        <topology evidence="1">Multi-pass membrane protein</topology>
    </subcellularLocation>
</comment>
<dbReference type="Gene3D" id="1.10.287.950">
    <property type="entry name" value="Methyl-accepting chemotaxis protein"/>
    <property type="match status" value="1"/>
</dbReference>
<dbReference type="PROSITE" id="PS50885">
    <property type="entry name" value="HAMP"/>
    <property type="match status" value="1"/>
</dbReference>
<evidence type="ECO:0000256" key="7">
    <source>
        <dbReference type="ARBA" id="ARBA00023224"/>
    </source>
</evidence>
<evidence type="ECO:0000256" key="3">
    <source>
        <dbReference type="ARBA" id="ARBA00022500"/>
    </source>
</evidence>
<dbReference type="PROSITE" id="PS50111">
    <property type="entry name" value="CHEMOTAXIS_TRANSDUC_2"/>
    <property type="match status" value="1"/>
</dbReference>
<evidence type="ECO:0000256" key="5">
    <source>
        <dbReference type="ARBA" id="ARBA00022989"/>
    </source>
</evidence>
<dbReference type="GO" id="GO:0007165">
    <property type="term" value="P:signal transduction"/>
    <property type="evidence" value="ECO:0007669"/>
    <property type="project" value="UniProtKB-KW"/>
</dbReference>
<comment type="caution">
    <text evidence="12">The sequence shown here is derived from an EMBL/GenBank/DDBJ whole genome shotgun (WGS) entry which is preliminary data.</text>
</comment>
<evidence type="ECO:0000313" key="13">
    <source>
        <dbReference type="Proteomes" id="UP000682811"/>
    </source>
</evidence>
<dbReference type="Pfam" id="PF02743">
    <property type="entry name" value="dCache_1"/>
    <property type="match status" value="1"/>
</dbReference>
<evidence type="ECO:0000256" key="9">
    <source>
        <dbReference type="PROSITE-ProRule" id="PRU00284"/>
    </source>
</evidence>
<evidence type="ECO:0000259" key="11">
    <source>
        <dbReference type="PROSITE" id="PS50885"/>
    </source>
</evidence>
<dbReference type="InterPro" id="IPR033479">
    <property type="entry name" value="dCache_1"/>
</dbReference>
<keyword evidence="6" id="KW-0472">Membrane</keyword>
<evidence type="ECO:0000256" key="6">
    <source>
        <dbReference type="ARBA" id="ARBA00023136"/>
    </source>
</evidence>
<gene>
    <name evidence="12" type="ORF">J34TS1_01710</name>
</gene>
<dbReference type="SMART" id="SM00304">
    <property type="entry name" value="HAMP"/>
    <property type="match status" value="1"/>
</dbReference>
<evidence type="ECO:0000313" key="12">
    <source>
        <dbReference type="EMBL" id="GIO45406.1"/>
    </source>
</evidence>
<dbReference type="Pfam" id="PF00015">
    <property type="entry name" value="MCPsignal"/>
    <property type="match status" value="1"/>
</dbReference>
<dbReference type="Gene3D" id="3.30.450.20">
    <property type="entry name" value="PAS domain"/>
    <property type="match status" value="2"/>
</dbReference>
<organism evidence="12 13">
    <name type="scientific">Paenibacillus azoreducens</name>
    <dbReference type="NCBI Taxonomy" id="116718"/>
    <lineage>
        <taxon>Bacteria</taxon>
        <taxon>Bacillati</taxon>
        <taxon>Bacillota</taxon>
        <taxon>Bacilli</taxon>
        <taxon>Bacillales</taxon>
        <taxon>Paenibacillaceae</taxon>
        <taxon>Paenibacillus</taxon>
    </lineage>
</organism>
<protein>
    <submittedName>
        <fullName evidence="12">Methyl-accepting chemotaxis protein</fullName>
    </submittedName>
</protein>
<dbReference type="SMART" id="SM00283">
    <property type="entry name" value="MA"/>
    <property type="match status" value="1"/>
</dbReference>
<evidence type="ECO:0000256" key="1">
    <source>
        <dbReference type="ARBA" id="ARBA00004651"/>
    </source>
</evidence>
<sequence length="684" mass="74924">MLKSIRMKLILAFLAAILIPITIIGVIVHKSMVREITDTFVMATSDEISQVDKRMALFFDTTKENVKYLADTPIVHQADNTITTYMNQTEKQKSHFAQNGGIESKLFEDFERFAKAHPNTSSVFMATSNGGYVQWPEKEMAAKYDPRTRPWYKDALAKPDEVTLTEPYVDSVTGELHMSSVSAVKDQNGKTIGVIGLDTTLGKLAEHLKSINIKSTGYVVLLSNDGTILAHPQKPELISKNIADIGVPELADIKNKSADYFRINLNDKDYMANLFSSKLTGWKYLAFIEESELTAEANQLGRLNFITSSICALLSILLALGVASSITKPIKVVVNKLKEISAGDFTGEVPASVLRKKDEIGILGQSLQAMQNSMRQLVGEVRSTAKTLAASSEQLSEHTAESTRQIKEVDSIVKIVAAGAETQMRGTEEGSKAMEEMATGIQHIAESAASISETSLDTTHQANQGNMLLQEAVRQMDSIAQSVRNSGEMVQNLEERSEQMAHIVDVITQIASQTNLLALNAAIEASRAGEQGRGFAVVAQEVRKLAERSAASAHEIAELIDVTKQDVNQTVKSMELVRHNVADGIYKVQNSGETIERILTDITEMSAQIQDTSAVTQEMSAGSEEVLASVNEIAHIAEKNSEHAVDLVKFADRQLSDMAALVKNAEQLNQMAQTLSQMIDRYKL</sequence>
<dbReference type="PANTHER" id="PTHR32089">
    <property type="entry name" value="METHYL-ACCEPTING CHEMOTAXIS PROTEIN MCPB"/>
    <property type="match status" value="1"/>
</dbReference>
<feature type="domain" description="HAMP" evidence="11">
    <location>
        <begin position="324"/>
        <end position="379"/>
    </location>
</feature>
<keyword evidence="4" id="KW-0812">Transmembrane</keyword>
<dbReference type="EMBL" id="BORT01000001">
    <property type="protein sequence ID" value="GIO45406.1"/>
    <property type="molecule type" value="Genomic_DNA"/>
</dbReference>
<evidence type="ECO:0000256" key="2">
    <source>
        <dbReference type="ARBA" id="ARBA00022475"/>
    </source>
</evidence>
<keyword evidence="7 9" id="KW-0807">Transducer</keyword>
<evidence type="ECO:0000259" key="10">
    <source>
        <dbReference type="PROSITE" id="PS50111"/>
    </source>
</evidence>
<keyword evidence="3" id="KW-0145">Chemotaxis</keyword>
<dbReference type="InterPro" id="IPR004090">
    <property type="entry name" value="Chemotax_Me-accpt_rcpt"/>
</dbReference>
<accession>A0A919Y779</accession>
<dbReference type="PANTHER" id="PTHR32089:SF112">
    <property type="entry name" value="LYSOZYME-LIKE PROTEIN-RELATED"/>
    <property type="match status" value="1"/>
</dbReference>
<evidence type="ECO:0000256" key="8">
    <source>
        <dbReference type="ARBA" id="ARBA00029447"/>
    </source>
</evidence>